<proteinExistence type="predicted"/>
<name>R9PIM9_PSEHS</name>
<dbReference type="HOGENOM" id="CLU_2543554_0_0_1"/>
<keyword evidence="2" id="KW-1185">Reference proteome</keyword>
<accession>R9PIM9</accession>
<sequence length="83" mass="9012">MAAAAVGPAARRMTAQLKRRSMRLSESIHYLLSIANCDMTVPFQQSTSTTGARLMSAQDCPRVIAFRTSVSVQGSSEDHIRNA</sequence>
<gene>
    <name evidence="1" type="ORF">PHSY_005538</name>
</gene>
<dbReference type="Proteomes" id="UP000014071">
    <property type="component" value="Unassembled WGS sequence"/>
</dbReference>
<organism evidence="1 2">
    <name type="scientific">Pseudozyma hubeiensis (strain SY62)</name>
    <name type="common">Yeast</name>
    <dbReference type="NCBI Taxonomy" id="1305764"/>
    <lineage>
        <taxon>Eukaryota</taxon>
        <taxon>Fungi</taxon>
        <taxon>Dikarya</taxon>
        <taxon>Basidiomycota</taxon>
        <taxon>Ustilaginomycotina</taxon>
        <taxon>Ustilaginomycetes</taxon>
        <taxon>Ustilaginales</taxon>
        <taxon>Ustilaginaceae</taxon>
        <taxon>Pseudozyma</taxon>
    </lineage>
</organism>
<protein>
    <submittedName>
        <fullName evidence="1">Uncharacterized protein</fullName>
    </submittedName>
</protein>
<evidence type="ECO:0000313" key="1">
    <source>
        <dbReference type="EMBL" id="GAC97950.1"/>
    </source>
</evidence>
<dbReference type="EMBL" id="DF238814">
    <property type="protein sequence ID" value="GAC97950.1"/>
    <property type="molecule type" value="Genomic_DNA"/>
</dbReference>
<evidence type="ECO:0000313" key="2">
    <source>
        <dbReference type="Proteomes" id="UP000014071"/>
    </source>
</evidence>
<dbReference type="AlphaFoldDB" id="R9PIM9"/>
<reference evidence="2" key="1">
    <citation type="journal article" date="2013" name="Genome Announc.">
        <title>Draft genome sequence of the basidiomycetous yeast-like fungus Pseudozyma hubeiensis SY62, which produces an abundant amount of the biosurfactant mannosylerythritol lipids.</title>
        <authorList>
            <person name="Konishi M."/>
            <person name="Hatada Y."/>
            <person name="Horiuchi J."/>
        </authorList>
    </citation>
    <scope>NUCLEOTIDE SEQUENCE [LARGE SCALE GENOMIC DNA]</scope>
    <source>
        <strain evidence="2">SY62</strain>
    </source>
</reference>
<dbReference type="GeneID" id="24110816"/>
<dbReference type="RefSeq" id="XP_012191537.1">
    <property type="nucleotide sequence ID" value="XM_012336147.1"/>
</dbReference>